<comment type="subunit">
    <text evidence="3">UreD, UreF and UreG form a complex that acts as a GTP-hydrolysis-dependent molecular chaperone, activating the urease apoprotein by helping to assemble the nickel containing metallocenter of UreC. The UreE protein probably delivers the nickel.</text>
</comment>
<evidence type="ECO:0000313" key="4">
    <source>
        <dbReference type="EMBL" id="NNG24371.1"/>
    </source>
</evidence>
<protein>
    <recommendedName>
        <fullName evidence="3">Urease accessory protein UreD</fullName>
    </recommendedName>
</protein>
<organism evidence="4 5">
    <name type="scientific">Telluria aromaticivorans</name>
    <dbReference type="NCBI Taxonomy" id="2725995"/>
    <lineage>
        <taxon>Bacteria</taxon>
        <taxon>Pseudomonadati</taxon>
        <taxon>Pseudomonadota</taxon>
        <taxon>Betaproteobacteria</taxon>
        <taxon>Burkholderiales</taxon>
        <taxon>Oxalobacteraceae</taxon>
        <taxon>Telluria group</taxon>
        <taxon>Telluria</taxon>
    </lineage>
</organism>
<dbReference type="Pfam" id="PF01774">
    <property type="entry name" value="UreD"/>
    <property type="match status" value="1"/>
</dbReference>
<keyword evidence="3" id="KW-0996">Nickel insertion</keyword>
<dbReference type="PANTHER" id="PTHR33643:SF1">
    <property type="entry name" value="UREASE ACCESSORY PROTEIN D"/>
    <property type="match status" value="1"/>
</dbReference>
<evidence type="ECO:0000256" key="1">
    <source>
        <dbReference type="ARBA" id="ARBA00007177"/>
    </source>
</evidence>
<name>A0A7Y2P1B0_9BURK</name>
<evidence type="ECO:0000256" key="2">
    <source>
        <dbReference type="ARBA" id="ARBA00023186"/>
    </source>
</evidence>
<dbReference type="RefSeq" id="WP_171085949.1">
    <property type="nucleotide sequence ID" value="NZ_JABAIV010000005.1"/>
</dbReference>
<dbReference type="GO" id="GO:0016151">
    <property type="term" value="F:nickel cation binding"/>
    <property type="evidence" value="ECO:0007669"/>
    <property type="project" value="UniProtKB-UniRule"/>
</dbReference>
<gene>
    <name evidence="3" type="primary">ureD</name>
    <name evidence="4" type="ORF">HGB41_15380</name>
</gene>
<sequence>MRDAPFPVGPLPDSPVHPGWHASLRLGFARDGASTRLAERRHSGPLRVQKGLYPEGPGVCHAVIVHPPGGIAGGDVLDIAVGAGIDAHCLLTSPGAAKWYRANGRPSKQSVSLRADSGAAIEWLPQETILYDGADVTLEHDVELAQDAAYIGSEILCFGRAASGERFIHGALRQRTRIRHGGRLVWHEQGRAAGAALASPLALGGRHVCATLIGVGRPCPPALLASLRAADAGLGLTQLKSMFVARYLCDDSEAARHALLRVWQALRPHLLGLDAQPPRIWRT</sequence>
<dbReference type="EMBL" id="JABAIV010000005">
    <property type="protein sequence ID" value="NNG24371.1"/>
    <property type="molecule type" value="Genomic_DNA"/>
</dbReference>
<keyword evidence="3" id="KW-0963">Cytoplasm</keyword>
<comment type="function">
    <text evidence="3">Required for maturation of urease via the functional incorporation of the urease nickel metallocenter.</text>
</comment>
<dbReference type="PANTHER" id="PTHR33643">
    <property type="entry name" value="UREASE ACCESSORY PROTEIN D"/>
    <property type="match status" value="1"/>
</dbReference>
<comment type="subcellular location">
    <subcellularLocation>
        <location evidence="3">Cytoplasm</location>
    </subcellularLocation>
</comment>
<dbReference type="Proteomes" id="UP000533905">
    <property type="component" value="Unassembled WGS sequence"/>
</dbReference>
<comment type="caution">
    <text evidence="4">The sequence shown here is derived from an EMBL/GenBank/DDBJ whole genome shotgun (WGS) entry which is preliminary data.</text>
</comment>
<accession>A0A7Y2P1B0</accession>
<keyword evidence="5" id="KW-1185">Reference proteome</keyword>
<dbReference type="HAMAP" id="MF_01384">
    <property type="entry name" value="UreD"/>
    <property type="match status" value="1"/>
</dbReference>
<proteinExistence type="inferred from homology"/>
<dbReference type="AlphaFoldDB" id="A0A7Y2P1B0"/>
<comment type="similarity">
    <text evidence="1 3">Belongs to the UreD family.</text>
</comment>
<keyword evidence="2 3" id="KW-0143">Chaperone</keyword>
<reference evidence="4 5" key="1">
    <citation type="submission" date="2020-04" db="EMBL/GenBank/DDBJ databases">
        <title>Massilia sp. nov., a cold adapted bacteria isolated from Arctic soil.</title>
        <authorList>
            <person name="Son J."/>
            <person name="Ka J.-O."/>
        </authorList>
    </citation>
    <scope>NUCLEOTIDE SEQUENCE [LARGE SCALE GENOMIC DNA]</scope>
    <source>
        <strain evidence="4 5">ML15P13</strain>
    </source>
</reference>
<dbReference type="GO" id="GO:0005737">
    <property type="term" value="C:cytoplasm"/>
    <property type="evidence" value="ECO:0007669"/>
    <property type="project" value="UniProtKB-SubCell"/>
</dbReference>
<evidence type="ECO:0000256" key="3">
    <source>
        <dbReference type="HAMAP-Rule" id="MF_01384"/>
    </source>
</evidence>
<dbReference type="InterPro" id="IPR002669">
    <property type="entry name" value="UreD"/>
</dbReference>
<evidence type="ECO:0000313" key="5">
    <source>
        <dbReference type="Proteomes" id="UP000533905"/>
    </source>
</evidence>